<feature type="region of interest" description="Disordered" evidence="1">
    <location>
        <begin position="45"/>
        <end position="74"/>
    </location>
</feature>
<organism evidence="3 4">
    <name type="scientific">Ulvibacterium marinum</name>
    <dbReference type="NCBI Taxonomy" id="2419782"/>
    <lineage>
        <taxon>Bacteria</taxon>
        <taxon>Pseudomonadati</taxon>
        <taxon>Bacteroidota</taxon>
        <taxon>Flavobacteriia</taxon>
        <taxon>Flavobacteriales</taxon>
        <taxon>Flavobacteriaceae</taxon>
        <taxon>Ulvibacterium</taxon>
    </lineage>
</organism>
<protein>
    <submittedName>
        <fullName evidence="3">CAP domain-containing protein</fullName>
    </submittedName>
</protein>
<evidence type="ECO:0000313" key="4">
    <source>
        <dbReference type="Proteomes" id="UP000276603"/>
    </source>
</evidence>
<feature type="domain" description="SCP" evidence="2">
    <location>
        <begin position="125"/>
        <end position="224"/>
    </location>
</feature>
<dbReference type="Pfam" id="PF00188">
    <property type="entry name" value="CAP"/>
    <property type="match status" value="1"/>
</dbReference>
<sequence length="350" mass="38659">MCFLGIPSFKRYTQTISSMHVLLRRSFLFFLLCALAIVSCTKDTPSPNIDDGTDNEQFPDDGTDNEPSPSDTDNSARLAAKELYEDYYLASVSATEDVPWTGDEPSCNAGSVPEGTKEKIFMRLAYFRKAVGLNNEISENATKSEKAQKSALMMHANGTLDHSPPNSWKCFSDDGKEGAGNSLLAMARNAPAIDVYIRDQGSNNGPVGHRRWLLWPRLQEIGIGNTERANAIWVLGNAGTSPEDAPEFIAWPPEGYIPNNLVYSRWSFSIRNADFTATKVSMEDEDGNSVALSLEELDNAFGDRTIVWVPEAVNTNGTEDISYTVTLEDVNLNGEMSDFTYEVTLFDINN</sequence>
<name>A0A3B0CEW7_9FLAO</name>
<dbReference type="AlphaFoldDB" id="A0A3B0CEW7"/>
<evidence type="ECO:0000313" key="3">
    <source>
        <dbReference type="EMBL" id="RKN82589.1"/>
    </source>
</evidence>
<evidence type="ECO:0000259" key="2">
    <source>
        <dbReference type="Pfam" id="PF00188"/>
    </source>
</evidence>
<keyword evidence="4" id="KW-1185">Reference proteome</keyword>
<reference evidence="3 4" key="1">
    <citation type="submission" date="2018-10" db="EMBL/GenBank/DDBJ databases">
        <title>Ulvibacterium marinum gen. nov., sp. nov., a novel marine bacterium of the family Flavobacteriaceae, isolated from a culture of the green alga Ulva prolifera.</title>
        <authorList>
            <person name="Zhang Z."/>
        </authorList>
    </citation>
    <scope>NUCLEOTIDE SEQUENCE [LARGE SCALE GENOMIC DNA]</scope>
    <source>
        <strain evidence="3 4">CCMM003</strain>
    </source>
</reference>
<dbReference type="Proteomes" id="UP000276603">
    <property type="component" value="Unassembled WGS sequence"/>
</dbReference>
<gene>
    <name evidence="3" type="ORF">D7Z94_01730</name>
</gene>
<evidence type="ECO:0000256" key="1">
    <source>
        <dbReference type="SAM" id="MobiDB-lite"/>
    </source>
</evidence>
<dbReference type="InterPro" id="IPR014044">
    <property type="entry name" value="CAP_dom"/>
</dbReference>
<comment type="caution">
    <text evidence="3">The sequence shown here is derived from an EMBL/GenBank/DDBJ whole genome shotgun (WGS) entry which is preliminary data.</text>
</comment>
<feature type="compositionally biased region" description="Acidic residues" evidence="1">
    <location>
        <begin position="51"/>
        <end position="64"/>
    </location>
</feature>
<feature type="compositionally biased region" description="Polar residues" evidence="1">
    <location>
        <begin position="65"/>
        <end position="74"/>
    </location>
</feature>
<accession>A0A3B0CEW7</accession>
<proteinExistence type="predicted"/>
<dbReference type="EMBL" id="RBCJ01000001">
    <property type="protein sequence ID" value="RKN82589.1"/>
    <property type="molecule type" value="Genomic_DNA"/>
</dbReference>